<dbReference type="InParanoid" id="A0A2P5FWU8"/>
<evidence type="ECO:0000313" key="4">
    <source>
        <dbReference type="EMBL" id="POO02237.1"/>
    </source>
</evidence>
<dbReference type="FunCoup" id="A0A2P5FWU8">
    <property type="interactions" value="71"/>
</dbReference>
<comment type="caution">
    <text evidence="4">The sequence shown here is derived from an EMBL/GenBank/DDBJ whole genome shotgun (WGS) entry which is preliminary data.</text>
</comment>
<dbReference type="InterPro" id="IPR046431">
    <property type="entry name" value="FAF_dom"/>
</dbReference>
<evidence type="ECO:0000313" key="5">
    <source>
        <dbReference type="Proteomes" id="UP000237000"/>
    </source>
</evidence>
<feature type="region of interest" description="Disordered" evidence="2">
    <location>
        <begin position="166"/>
        <end position="187"/>
    </location>
</feature>
<evidence type="ECO:0000259" key="3">
    <source>
        <dbReference type="Pfam" id="PF11250"/>
    </source>
</evidence>
<evidence type="ECO:0000256" key="2">
    <source>
        <dbReference type="SAM" id="MobiDB-lite"/>
    </source>
</evidence>
<feature type="domain" description="FAF" evidence="3">
    <location>
        <begin position="178"/>
        <end position="230"/>
    </location>
</feature>
<dbReference type="PANTHER" id="PTHR33155">
    <property type="entry name" value="FANTASTIC FOUR-LIKE PROTEIN (DUF3049)"/>
    <property type="match status" value="1"/>
</dbReference>
<comment type="similarity">
    <text evidence="1">Belongs to the fantastic four family.</text>
</comment>
<organism evidence="4 5">
    <name type="scientific">Trema orientale</name>
    <name type="common">Charcoal tree</name>
    <name type="synonym">Celtis orientalis</name>
    <dbReference type="NCBI Taxonomy" id="63057"/>
    <lineage>
        <taxon>Eukaryota</taxon>
        <taxon>Viridiplantae</taxon>
        <taxon>Streptophyta</taxon>
        <taxon>Embryophyta</taxon>
        <taxon>Tracheophyta</taxon>
        <taxon>Spermatophyta</taxon>
        <taxon>Magnoliopsida</taxon>
        <taxon>eudicotyledons</taxon>
        <taxon>Gunneridae</taxon>
        <taxon>Pentapetalae</taxon>
        <taxon>rosids</taxon>
        <taxon>fabids</taxon>
        <taxon>Rosales</taxon>
        <taxon>Cannabaceae</taxon>
        <taxon>Trema</taxon>
    </lineage>
</organism>
<dbReference type="OrthoDB" id="1916983at2759"/>
<name>A0A2P5FWU8_TREOI</name>
<dbReference type="EMBL" id="JXTC01000005">
    <property type="protein sequence ID" value="POO02237.1"/>
    <property type="molecule type" value="Genomic_DNA"/>
</dbReference>
<dbReference type="PANTHER" id="PTHR33155:SF4">
    <property type="entry name" value="PROTEIN FANTASTIC FOUR 3"/>
    <property type="match status" value="1"/>
</dbReference>
<dbReference type="AlphaFoldDB" id="A0A2P5FWU8"/>
<dbReference type="InterPro" id="IPR021410">
    <property type="entry name" value="FAF"/>
</dbReference>
<proteinExistence type="inferred from homology"/>
<protein>
    <submittedName>
        <fullName evidence="4">The fantastic four family</fullName>
    </submittedName>
</protein>
<keyword evidence="5" id="KW-1185">Reference proteome</keyword>
<feature type="region of interest" description="Disordered" evidence="2">
    <location>
        <begin position="239"/>
        <end position="300"/>
    </location>
</feature>
<dbReference type="Pfam" id="PF11250">
    <property type="entry name" value="FAF"/>
    <property type="match status" value="1"/>
</dbReference>
<gene>
    <name evidence="4" type="ORF">TorRG33x02_020210</name>
</gene>
<sequence length="339" mass="38552">MATIVCQGLQSCLDSPQLVEPRTLRLKLSSSISHHFSQPFDLSTLKSRFPDAKTNETAEKCHYGDLTKEQPNHHHENQISKSSEMGGWSFLQSLPNSQSSKLDKENTYVHPLVKRSSSSLSEKSLKLCTENLGNETGTDMSESGILSNISCAESKSEDFSQQRFAARKMKSPRSSARSFPPPLTTMSGAESLQVRPHREDGRLIIKAIKTPPRSSCFHAERSHGRLRLCFLENYTPTFDSGERVSEEENESYENDTIEEEEERNLKAEEEEEEEEEEVEEQVGEGCWGSEEIDEKKLEVEGKMGIENFERPNRRRCNEGGEHENKTLMLNWEPFWVATS</sequence>
<accession>A0A2P5FWU8</accession>
<reference evidence="5" key="1">
    <citation type="submission" date="2016-06" db="EMBL/GenBank/DDBJ databases">
        <title>Parallel loss of symbiosis genes in relatives of nitrogen-fixing non-legume Parasponia.</title>
        <authorList>
            <person name="Van Velzen R."/>
            <person name="Holmer R."/>
            <person name="Bu F."/>
            <person name="Rutten L."/>
            <person name="Van Zeijl A."/>
            <person name="Liu W."/>
            <person name="Santuari L."/>
            <person name="Cao Q."/>
            <person name="Sharma T."/>
            <person name="Shen D."/>
            <person name="Roswanjaya Y."/>
            <person name="Wardhani T."/>
            <person name="Kalhor M.S."/>
            <person name="Jansen J."/>
            <person name="Van den Hoogen J."/>
            <person name="Gungor B."/>
            <person name="Hartog M."/>
            <person name="Hontelez J."/>
            <person name="Verver J."/>
            <person name="Yang W.-C."/>
            <person name="Schijlen E."/>
            <person name="Repin R."/>
            <person name="Schilthuizen M."/>
            <person name="Schranz E."/>
            <person name="Heidstra R."/>
            <person name="Miyata K."/>
            <person name="Fedorova E."/>
            <person name="Kohlen W."/>
            <person name="Bisseling T."/>
            <person name="Smit S."/>
            <person name="Geurts R."/>
        </authorList>
    </citation>
    <scope>NUCLEOTIDE SEQUENCE [LARGE SCALE GENOMIC DNA]</scope>
    <source>
        <strain evidence="5">cv. RG33-2</strain>
    </source>
</reference>
<dbReference type="STRING" id="63057.A0A2P5FWU8"/>
<feature type="compositionally biased region" description="Acidic residues" evidence="2">
    <location>
        <begin position="247"/>
        <end position="282"/>
    </location>
</feature>
<dbReference type="Proteomes" id="UP000237000">
    <property type="component" value="Unassembled WGS sequence"/>
</dbReference>
<evidence type="ECO:0000256" key="1">
    <source>
        <dbReference type="ARBA" id="ARBA00008690"/>
    </source>
</evidence>